<keyword evidence="2" id="KW-1185">Reference proteome</keyword>
<dbReference type="KEGG" id="btab:109038584"/>
<dbReference type="InterPro" id="IPR011989">
    <property type="entry name" value="ARM-like"/>
</dbReference>
<dbReference type="EMBL" id="OU963864">
    <property type="protein sequence ID" value="CAH0385953.1"/>
    <property type="molecule type" value="Genomic_DNA"/>
</dbReference>
<organism evidence="1 2">
    <name type="scientific">Bemisia tabaci</name>
    <name type="common">Sweetpotato whitefly</name>
    <name type="synonym">Aleurodes tabaci</name>
    <dbReference type="NCBI Taxonomy" id="7038"/>
    <lineage>
        <taxon>Eukaryota</taxon>
        <taxon>Metazoa</taxon>
        <taxon>Ecdysozoa</taxon>
        <taxon>Arthropoda</taxon>
        <taxon>Hexapoda</taxon>
        <taxon>Insecta</taxon>
        <taxon>Pterygota</taxon>
        <taxon>Neoptera</taxon>
        <taxon>Paraneoptera</taxon>
        <taxon>Hemiptera</taxon>
        <taxon>Sternorrhyncha</taxon>
        <taxon>Aleyrodoidea</taxon>
        <taxon>Aleyrodidae</taxon>
        <taxon>Aleyrodinae</taxon>
        <taxon>Bemisia</taxon>
    </lineage>
</organism>
<dbReference type="Gene3D" id="1.25.10.10">
    <property type="entry name" value="Leucine-rich Repeat Variant"/>
    <property type="match status" value="1"/>
</dbReference>
<evidence type="ECO:0008006" key="3">
    <source>
        <dbReference type="Google" id="ProtNLM"/>
    </source>
</evidence>
<dbReference type="PANTHER" id="PTHR46263:SF1">
    <property type="entry name" value="ARMADILLO REPEAT-CONTAINING PROTEIN 7"/>
    <property type="match status" value="1"/>
</dbReference>
<gene>
    <name evidence="1" type="ORF">BEMITA_LOCUS5127</name>
</gene>
<accession>A0A9P0EZU6</accession>
<proteinExistence type="predicted"/>
<name>A0A9P0EZU6_BEMTA</name>
<dbReference type="PANTHER" id="PTHR46263">
    <property type="entry name" value="ARMADILLO REPEAT-CONTAINING PROTEIN 7"/>
    <property type="match status" value="1"/>
</dbReference>
<dbReference type="Proteomes" id="UP001152759">
    <property type="component" value="Chromosome 3"/>
</dbReference>
<dbReference type="InterPro" id="IPR042462">
    <property type="entry name" value="ARMC7"/>
</dbReference>
<evidence type="ECO:0000313" key="1">
    <source>
        <dbReference type="EMBL" id="CAH0385953.1"/>
    </source>
</evidence>
<dbReference type="InterPro" id="IPR016024">
    <property type="entry name" value="ARM-type_fold"/>
</dbReference>
<dbReference type="SUPFAM" id="SSF48371">
    <property type="entry name" value="ARM repeat"/>
    <property type="match status" value="1"/>
</dbReference>
<reference evidence="1" key="1">
    <citation type="submission" date="2021-12" db="EMBL/GenBank/DDBJ databases">
        <authorList>
            <person name="King R."/>
        </authorList>
    </citation>
    <scope>NUCLEOTIDE SEQUENCE</scope>
</reference>
<evidence type="ECO:0000313" key="2">
    <source>
        <dbReference type="Proteomes" id="UP001152759"/>
    </source>
</evidence>
<dbReference type="AlphaFoldDB" id="A0A9P0EZU6"/>
<sequence>MFSTPERLAARTPKDGVGRFEFLELLVKEFKTTKSTEAKEQVLANLANFAYDPVNYQFLRKLSVIDIFLDQLGESNKTLRQYALGGLCNLALDRENKSYILHCGGVNKIALFLNNSDEDTVLSAITTLMFLVNPQSKKEIKKPDTLKSILEHSRNENKRISNLANIFLQDYCTSEEINAVLLMEEIQNIPVPGPSTSQT</sequence>
<protein>
    <recommendedName>
        <fullName evidence="3">Armadillo repeat-containing protein 7</fullName>
    </recommendedName>
</protein>
<dbReference type="OrthoDB" id="201709at2759"/>